<dbReference type="InterPro" id="IPR021352">
    <property type="entry name" value="DUF2971"/>
</dbReference>
<dbReference type="Proteomes" id="UP000321323">
    <property type="component" value="Chromosome"/>
</dbReference>
<protein>
    <submittedName>
        <fullName evidence="1">DUF2971 domain-containing protein</fullName>
    </submittedName>
</protein>
<dbReference type="EMBL" id="CP136508">
    <property type="protein sequence ID" value="WUR16022.1"/>
    <property type="molecule type" value="Genomic_DNA"/>
</dbReference>
<accession>A0ABZ1UTC1</accession>
<proteinExistence type="predicted"/>
<sequence length="274" mass="31080">MNSPASLPPSRIYKYFSFTSQNLENLKNQAIYFSSPKNFNDPYDCSVSPTIDVPSDEDVEGVRKQYLMEIPPGSPAHKQMLCATTEHLRQIFVKSAADTVAAKIKDFSERRGVSCFSESCNDLLMWAHYGGNYKGFCLEFESAYFAKLHKVNYSSTMPTFDPIPILRGEMEANDFMSVFSSKSPSWAYEKEWRALHANVGTLYSYPPQVLTGVYFGPEITKAALEIICLILQGQNETVKFWRGVKSTSEFKVEFDQIDYQSHLNAKRAAAEMPR</sequence>
<organism evidence="1 2">
    <name type="scientific">[Empedobacter] haloabium</name>
    <dbReference type="NCBI Taxonomy" id="592317"/>
    <lineage>
        <taxon>Bacteria</taxon>
        <taxon>Pseudomonadati</taxon>
        <taxon>Pseudomonadota</taxon>
        <taxon>Betaproteobacteria</taxon>
        <taxon>Burkholderiales</taxon>
        <taxon>Oxalobacteraceae</taxon>
        <taxon>Telluria group</taxon>
        <taxon>Telluria group incertae sedis</taxon>
    </lineage>
</organism>
<keyword evidence="2" id="KW-1185">Reference proteome</keyword>
<evidence type="ECO:0000313" key="1">
    <source>
        <dbReference type="EMBL" id="WUR16022.1"/>
    </source>
</evidence>
<evidence type="ECO:0000313" key="2">
    <source>
        <dbReference type="Proteomes" id="UP000321323"/>
    </source>
</evidence>
<gene>
    <name evidence="1" type="ORF">E7V67_013235</name>
</gene>
<name>A0ABZ1UTC1_9BURK</name>
<reference evidence="1 2" key="1">
    <citation type="journal article" date="2019" name="Int. J. Syst. Evol. Microbiol.">
        <title>The Draft Whole-Genome Sequence of the Antibiotic Producer Empedobacter haloabium ATCC 31962 Provides Indications for Its Taxonomic Reclassification.</title>
        <authorList>
            <person name="Miess H."/>
            <person name="Arlt P."/>
            <person name="Apel A.K."/>
            <person name="Weber T."/>
            <person name="Nieselt K."/>
            <person name="Hanssen F."/>
            <person name="Czemmel S."/>
            <person name="Nahnsen S."/>
            <person name="Gross H."/>
        </authorList>
    </citation>
    <scope>NUCLEOTIDE SEQUENCE [LARGE SCALE GENOMIC DNA]</scope>
    <source>
        <strain evidence="1 2">ATCC 31962</strain>
    </source>
</reference>
<dbReference type="Pfam" id="PF11185">
    <property type="entry name" value="DUF2971"/>
    <property type="match status" value="1"/>
</dbReference>